<evidence type="ECO:0000313" key="5">
    <source>
        <dbReference type="Proteomes" id="UP001141434"/>
    </source>
</evidence>
<organism evidence="4 5">
    <name type="scientific">Penicillium alfredii</name>
    <dbReference type="NCBI Taxonomy" id="1506179"/>
    <lineage>
        <taxon>Eukaryota</taxon>
        <taxon>Fungi</taxon>
        <taxon>Dikarya</taxon>
        <taxon>Ascomycota</taxon>
        <taxon>Pezizomycotina</taxon>
        <taxon>Eurotiomycetes</taxon>
        <taxon>Eurotiomycetidae</taxon>
        <taxon>Eurotiales</taxon>
        <taxon>Aspergillaceae</taxon>
        <taxon>Penicillium</taxon>
    </lineage>
</organism>
<dbReference type="InterPro" id="IPR036291">
    <property type="entry name" value="NAD(P)-bd_dom_sf"/>
</dbReference>
<comment type="similarity">
    <text evidence="1">Belongs to the short-chain dehydrogenases/reductases (SDR) family.</text>
</comment>
<evidence type="ECO:0000256" key="2">
    <source>
        <dbReference type="ARBA" id="ARBA00022857"/>
    </source>
</evidence>
<dbReference type="PRINTS" id="PR00081">
    <property type="entry name" value="GDHRDH"/>
</dbReference>
<proteinExistence type="inferred from homology"/>
<dbReference type="Proteomes" id="UP001141434">
    <property type="component" value="Unassembled WGS sequence"/>
</dbReference>
<evidence type="ECO:0000256" key="1">
    <source>
        <dbReference type="ARBA" id="ARBA00006484"/>
    </source>
</evidence>
<accession>A0A9W9KGL0</accession>
<dbReference type="GO" id="GO:0016491">
    <property type="term" value="F:oxidoreductase activity"/>
    <property type="evidence" value="ECO:0007669"/>
    <property type="project" value="UniProtKB-KW"/>
</dbReference>
<dbReference type="OrthoDB" id="5371740at2759"/>
<evidence type="ECO:0000256" key="3">
    <source>
        <dbReference type="ARBA" id="ARBA00023002"/>
    </source>
</evidence>
<protein>
    <submittedName>
        <fullName evidence="4">Uncharacterized protein</fullName>
    </submittedName>
</protein>
<dbReference type="EMBL" id="JAPMSZ010000004">
    <property type="protein sequence ID" value="KAJ5105061.1"/>
    <property type="molecule type" value="Genomic_DNA"/>
</dbReference>
<dbReference type="GeneID" id="81392158"/>
<dbReference type="InterPro" id="IPR002347">
    <property type="entry name" value="SDR_fam"/>
</dbReference>
<dbReference type="PANTHER" id="PTHR44229">
    <property type="entry name" value="15-HYDROXYPROSTAGLANDIN DEHYDROGENASE [NAD(+)]"/>
    <property type="match status" value="1"/>
</dbReference>
<dbReference type="AlphaFoldDB" id="A0A9W9KGL0"/>
<reference evidence="4" key="1">
    <citation type="submission" date="2022-11" db="EMBL/GenBank/DDBJ databases">
        <authorList>
            <person name="Petersen C."/>
        </authorList>
    </citation>
    <scope>NUCLEOTIDE SEQUENCE</scope>
    <source>
        <strain evidence="4">IBT 34128</strain>
    </source>
</reference>
<dbReference type="Gene3D" id="3.40.50.720">
    <property type="entry name" value="NAD(P)-binding Rossmann-like Domain"/>
    <property type="match status" value="1"/>
</dbReference>
<dbReference type="SUPFAM" id="SSF51735">
    <property type="entry name" value="NAD(P)-binding Rossmann-fold domains"/>
    <property type="match status" value="1"/>
</dbReference>
<name>A0A9W9KGL0_9EURO</name>
<dbReference type="RefSeq" id="XP_056514057.1">
    <property type="nucleotide sequence ID" value="XM_056652990.1"/>
</dbReference>
<dbReference type="GO" id="GO:0005737">
    <property type="term" value="C:cytoplasm"/>
    <property type="evidence" value="ECO:0007669"/>
    <property type="project" value="TreeGrafter"/>
</dbReference>
<evidence type="ECO:0000313" key="4">
    <source>
        <dbReference type="EMBL" id="KAJ5105061.1"/>
    </source>
</evidence>
<comment type="caution">
    <text evidence="4">The sequence shown here is derived from an EMBL/GenBank/DDBJ whole genome shotgun (WGS) entry which is preliminary data.</text>
</comment>
<sequence length="292" mass="31979">MGSHAEDRVAIITGATSGMGVDLVKDLCAQGWKVACVGRRREAGEALLQSLPKHNARFFAADVSKYDEQASVFQQVRQLWGRIDAFCANAGIVDTSSIYIYDWKKNSKGVDDIPPAPDLSVVDVDYKGVVYGTQLATHFMRYNPQPGGRIIVTGSIGAVFPHESYPVYCGAKAAVNHFIRGVAPLLKQKENILINCVMPGIVSTPIVPIEMIQAVTPECLTPVETILKAYRTFLDDSTGMTGQLLECSADKLIYYPMPEPGNGRITKRAITVWEPLFRMMHGEDSNLPEAIS</sequence>
<dbReference type="CDD" id="cd05323">
    <property type="entry name" value="ADH_SDR_c_like"/>
    <property type="match status" value="1"/>
</dbReference>
<keyword evidence="2" id="KW-0521">NADP</keyword>
<reference evidence="4" key="2">
    <citation type="journal article" date="2023" name="IMA Fungus">
        <title>Comparative genomic study of the Penicillium genus elucidates a diverse pangenome and 15 lateral gene transfer events.</title>
        <authorList>
            <person name="Petersen C."/>
            <person name="Sorensen T."/>
            <person name="Nielsen M.R."/>
            <person name="Sondergaard T.E."/>
            <person name="Sorensen J.L."/>
            <person name="Fitzpatrick D.A."/>
            <person name="Frisvad J.C."/>
            <person name="Nielsen K.L."/>
        </authorList>
    </citation>
    <scope>NUCLEOTIDE SEQUENCE</scope>
    <source>
        <strain evidence="4">IBT 34128</strain>
    </source>
</reference>
<dbReference type="InterPro" id="IPR020904">
    <property type="entry name" value="Sc_DH/Rdtase_CS"/>
</dbReference>
<keyword evidence="5" id="KW-1185">Reference proteome</keyword>
<dbReference type="Pfam" id="PF00106">
    <property type="entry name" value="adh_short"/>
    <property type="match status" value="1"/>
</dbReference>
<keyword evidence="3" id="KW-0560">Oxidoreductase</keyword>
<dbReference type="PROSITE" id="PS00061">
    <property type="entry name" value="ADH_SHORT"/>
    <property type="match status" value="1"/>
</dbReference>
<dbReference type="PANTHER" id="PTHR44229:SF4">
    <property type="entry name" value="15-HYDROXYPROSTAGLANDIN DEHYDROGENASE [NAD(+)]"/>
    <property type="match status" value="1"/>
</dbReference>
<gene>
    <name evidence="4" type="ORF">NUU61_002408</name>
</gene>